<protein>
    <submittedName>
        <fullName evidence="3">ANTAR domain-containing protein</fullName>
    </submittedName>
</protein>
<feature type="region of interest" description="Disordered" evidence="1">
    <location>
        <begin position="196"/>
        <end position="219"/>
    </location>
</feature>
<gene>
    <name evidence="3" type="ORF">KIP89_06495</name>
</gene>
<reference evidence="3" key="1">
    <citation type="submission" date="2021-05" db="EMBL/GenBank/DDBJ databases">
        <authorList>
            <person name="Sun Q."/>
            <person name="Inoue M."/>
        </authorList>
    </citation>
    <scope>NUCLEOTIDE SEQUENCE</scope>
    <source>
        <strain evidence="3">VKM B-3255</strain>
    </source>
</reference>
<feature type="domain" description="ANTAR" evidence="2">
    <location>
        <begin position="134"/>
        <end position="195"/>
    </location>
</feature>
<organism evidence="3 4">
    <name type="scientific">Ancylobacter radicis</name>
    <dbReference type="NCBI Taxonomy" id="2836179"/>
    <lineage>
        <taxon>Bacteria</taxon>
        <taxon>Pseudomonadati</taxon>
        <taxon>Pseudomonadota</taxon>
        <taxon>Alphaproteobacteria</taxon>
        <taxon>Hyphomicrobiales</taxon>
        <taxon>Xanthobacteraceae</taxon>
        <taxon>Ancylobacter</taxon>
    </lineage>
</organism>
<dbReference type="Gene3D" id="3.40.50.2300">
    <property type="match status" value="1"/>
</dbReference>
<evidence type="ECO:0000259" key="2">
    <source>
        <dbReference type="PROSITE" id="PS50921"/>
    </source>
</evidence>
<dbReference type="Proteomes" id="UP001166585">
    <property type="component" value="Unassembled WGS sequence"/>
</dbReference>
<name>A0ABS5R685_9HYPH</name>
<dbReference type="EMBL" id="JAHCQH010000015">
    <property type="protein sequence ID" value="MBS9476750.1"/>
    <property type="molecule type" value="Genomic_DNA"/>
</dbReference>
<keyword evidence="4" id="KW-1185">Reference proteome</keyword>
<evidence type="ECO:0000256" key="1">
    <source>
        <dbReference type="SAM" id="MobiDB-lite"/>
    </source>
</evidence>
<dbReference type="Gene3D" id="1.10.10.10">
    <property type="entry name" value="Winged helix-like DNA-binding domain superfamily/Winged helix DNA-binding domain"/>
    <property type="match status" value="1"/>
</dbReference>
<evidence type="ECO:0000313" key="4">
    <source>
        <dbReference type="Proteomes" id="UP001166585"/>
    </source>
</evidence>
<accession>A0ABS5R685</accession>
<dbReference type="InterPro" id="IPR011006">
    <property type="entry name" value="CheY-like_superfamily"/>
</dbReference>
<dbReference type="RefSeq" id="WP_213755399.1">
    <property type="nucleotide sequence ID" value="NZ_JAHCQH010000015.1"/>
</dbReference>
<dbReference type="PROSITE" id="PS50921">
    <property type="entry name" value="ANTAR"/>
    <property type="match status" value="1"/>
</dbReference>
<proteinExistence type="predicted"/>
<comment type="caution">
    <text evidence="3">The sequence shown here is derived from an EMBL/GenBank/DDBJ whole genome shotgun (WGS) entry which is preliminary data.</text>
</comment>
<dbReference type="SUPFAM" id="SSF52172">
    <property type="entry name" value="CheY-like"/>
    <property type="match status" value="1"/>
</dbReference>
<dbReference type="InterPro" id="IPR036388">
    <property type="entry name" value="WH-like_DNA-bd_sf"/>
</dbReference>
<sequence>MAPRLLQNFNGGRALIVTANRSAVVSLDMTLAKLGVTAEYPEIVDARAEIDFSPLNAERDIVFIDGDLDVTGTPEPDEVSRLPRVPVIGLVGVEAPSRLRNLINLGATAFLRKPVHGAAVYTALFLGINQFLLRSDMHGRLEDMERRRRGRRSVVKAIIALMTDAGVDDDEAYNRLRRESMRARLNLEDYCEQYLRSRATTPDPTAHEQALPLPRADRK</sequence>
<dbReference type="SMART" id="SM01012">
    <property type="entry name" value="ANTAR"/>
    <property type="match status" value="1"/>
</dbReference>
<dbReference type="InterPro" id="IPR005561">
    <property type="entry name" value="ANTAR"/>
</dbReference>
<evidence type="ECO:0000313" key="3">
    <source>
        <dbReference type="EMBL" id="MBS9476750.1"/>
    </source>
</evidence>
<dbReference type="Pfam" id="PF03861">
    <property type="entry name" value="ANTAR"/>
    <property type="match status" value="1"/>
</dbReference>